<evidence type="ECO:0000313" key="2">
    <source>
        <dbReference type="Proteomes" id="UP001551695"/>
    </source>
</evidence>
<dbReference type="Pfam" id="PF01904">
    <property type="entry name" value="DUF72"/>
    <property type="match status" value="1"/>
</dbReference>
<reference evidence="1 2" key="1">
    <citation type="submission" date="2024-06" db="EMBL/GenBank/DDBJ databases">
        <title>The Natural Products Discovery Center: Release of the First 8490 Sequenced Strains for Exploring Actinobacteria Biosynthetic Diversity.</title>
        <authorList>
            <person name="Kalkreuter E."/>
            <person name="Kautsar S.A."/>
            <person name="Yang D."/>
            <person name="Bader C.D."/>
            <person name="Teijaro C.N."/>
            <person name="Fluegel L."/>
            <person name="Davis C.M."/>
            <person name="Simpson J.R."/>
            <person name="Lauterbach L."/>
            <person name="Steele A.D."/>
            <person name="Gui C."/>
            <person name="Meng S."/>
            <person name="Li G."/>
            <person name="Viehrig K."/>
            <person name="Ye F."/>
            <person name="Su P."/>
            <person name="Kiefer A.F."/>
            <person name="Nichols A."/>
            <person name="Cepeda A.J."/>
            <person name="Yan W."/>
            <person name="Fan B."/>
            <person name="Jiang Y."/>
            <person name="Adhikari A."/>
            <person name="Zheng C.-J."/>
            <person name="Schuster L."/>
            <person name="Cowan T.M."/>
            <person name="Smanski M.J."/>
            <person name="Chevrette M.G."/>
            <person name="De Carvalho L.P.S."/>
            <person name="Shen B."/>
        </authorList>
    </citation>
    <scope>NUCLEOTIDE SEQUENCE [LARGE SCALE GENOMIC DNA]</scope>
    <source>
        <strain evidence="1 2">NPDC050403</strain>
    </source>
</reference>
<dbReference type="RefSeq" id="WP_357781761.1">
    <property type="nucleotide sequence ID" value="NZ_JBFAKC010000004.1"/>
</dbReference>
<dbReference type="Gene3D" id="3.20.20.410">
    <property type="entry name" value="Protein of unknown function UPF0759"/>
    <property type="match status" value="1"/>
</dbReference>
<accession>A0ABV3FR09</accession>
<comment type="caution">
    <text evidence="1">The sequence shown here is derived from an EMBL/GenBank/DDBJ whole genome shotgun (WGS) entry which is preliminary data.</text>
</comment>
<keyword evidence="2" id="KW-1185">Reference proteome</keyword>
<dbReference type="Proteomes" id="UP001551695">
    <property type="component" value="Unassembled WGS sequence"/>
</dbReference>
<sequence length="86" mass="9459">MGAGRSDRPAVVRDQQCIYGLPSRETFAVRRIRTPDGFVVAIEASRFLIRINRLREPNEPFQRSVEHASGLGERLGGLVGGIDPAV</sequence>
<proteinExistence type="predicted"/>
<dbReference type="InterPro" id="IPR036520">
    <property type="entry name" value="UPF0759_sf"/>
</dbReference>
<gene>
    <name evidence="1" type="ORF">AB0I48_09250</name>
</gene>
<dbReference type="InterPro" id="IPR002763">
    <property type="entry name" value="DUF72"/>
</dbReference>
<dbReference type="EMBL" id="JBFAKC010000004">
    <property type="protein sequence ID" value="MEV0707735.1"/>
    <property type="molecule type" value="Genomic_DNA"/>
</dbReference>
<evidence type="ECO:0000313" key="1">
    <source>
        <dbReference type="EMBL" id="MEV0707735.1"/>
    </source>
</evidence>
<organism evidence="1 2">
    <name type="scientific">Nocardia aurea</name>
    <dbReference type="NCBI Taxonomy" id="2144174"/>
    <lineage>
        <taxon>Bacteria</taxon>
        <taxon>Bacillati</taxon>
        <taxon>Actinomycetota</taxon>
        <taxon>Actinomycetes</taxon>
        <taxon>Mycobacteriales</taxon>
        <taxon>Nocardiaceae</taxon>
        <taxon>Nocardia</taxon>
    </lineage>
</organism>
<protein>
    <submittedName>
        <fullName evidence="1">DUF72 domain-containing protein</fullName>
    </submittedName>
</protein>
<dbReference type="SUPFAM" id="SSF117396">
    <property type="entry name" value="TM1631-like"/>
    <property type="match status" value="1"/>
</dbReference>
<name>A0ABV3FR09_9NOCA</name>